<dbReference type="EMBL" id="ML995814">
    <property type="protein sequence ID" value="KAF2772644.1"/>
    <property type="molecule type" value="Genomic_DNA"/>
</dbReference>
<dbReference type="AlphaFoldDB" id="A0A6G1LKF0"/>
<reference evidence="1" key="1">
    <citation type="journal article" date="2020" name="Stud. Mycol.">
        <title>101 Dothideomycetes genomes: a test case for predicting lifestyles and emergence of pathogens.</title>
        <authorList>
            <person name="Haridas S."/>
            <person name="Albert R."/>
            <person name="Binder M."/>
            <person name="Bloem J."/>
            <person name="Labutti K."/>
            <person name="Salamov A."/>
            <person name="Andreopoulos B."/>
            <person name="Baker S."/>
            <person name="Barry K."/>
            <person name="Bills G."/>
            <person name="Bluhm B."/>
            <person name="Cannon C."/>
            <person name="Castanera R."/>
            <person name="Culley D."/>
            <person name="Daum C."/>
            <person name="Ezra D."/>
            <person name="Gonzalez J."/>
            <person name="Henrissat B."/>
            <person name="Kuo A."/>
            <person name="Liang C."/>
            <person name="Lipzen A."/>
            <person name="Lutzoni F."/>
            <person name="Magnuson J."/>
            <person name="Mondo S."/>
            <person name="Nolan M."/>
            <person name="Ohm R."/>
            <person name="Pangilinan J."/>
            <person name="Park H.-J."/>
            <person name="Ramirez L."/>
            <person name="Alfaro M."/>
            <person name="Sun H."/>
            <person name="Tritt A."/>
            <person name="Yoshinaga Y."/>
            <person name="Zwiers L.-H."/>
            <person name="Turgeon B."/>
            <person name="Goodwin S."/>
            <person name="Spatafora J."/>
            <person name="Crous P."/>
            <person name="Grigoriev I."/>
        </authorList>
    </citation>
    <scope>NUCLEOTIDE SEQUENCE</scope>
    <source>
        <strain evidence="1">CBS 116005</strain>
    </source>
</reference>
<sequence>MLPWQGRGSVEVARASLESMRVAGPARWWTVLTFRRQVHECIVLYILLPLAHTHNSFDRQAEPNNDQDFKFLLALACIDYLSHTNTS</sequence>
<name>A0A6G1LKF0_9PEZI</name>
<accession>A0A6G1LKF0</accession>
<evidence type="ECO:0000313" key="1">
    <source>
        <dbReference type="EMBL" id="KAF2772644.1"/>
    </source>
</evidence>
<protein>
    <submittedName>
        <fullName evidence="1">Uncharacterized protein</fullName>
    </submittedName>
</protein>
<evidence type="ECO:0000313" key="2">
    <source>
        <dbReference type="Proteomes" id="UP000799436"/>
    </source>
</evidence>
<dbReference type="Proteomes" id="UP000799436">
    <property type="component" value="Unassembled WGS sequence"/>
</dbReference>
<organism evidence="1 2">
    <name type="scientific">Teratosphaeria nubilosa</name>
    <dbReference type="NCBI Taxonomy" id="161662"/>
    <lineage>
        <taxon>Eukaryota</taxon>
        <taxon>Fungi</taxon>
        <taxon>Dikarya</taxon>
        <taxon>Ascomycota</taxon>
        <taxon>Pezizomycotina</taxon>
        <taxon>Dothideomycetes</taxon>
        <taxon>Dothideomycetidae</taxon>
        <taxon>Mycosphaerellales</taxon>
        <taxon>Teratosphaeriaceae</taxon>
        <taxon>Teratosphaeria</taxon>
    </lineage>
</organism>
<gene>
    <name evidence="1" type="ORF">EJ03DRAFT_189499</name>
</gene>
<keyword evidence="2" id="KW-1185">Reference proteome</keyword>
<proteinExistence type="predicted"/>